<dbReference type="PROSITE" id="PS00409">
    <property type="entry name" value="PROKAR_NTER_METHYL"/>
    <property type="match status" value="1"/>
</dbReference>
<dbReference type="InterPro" id="IPR012902">
    <property type="entry name" value="N_methyl_site"/>
</dbReference>
<gene>
    <name evidence="2" type="ORF">SAMN02746062_01826</name>
</gene>
<reference evidence="2 3" key="1">
    <citation type="submission" date="2017-09" db="EMBL/GenBank/DDBJ databases">
        <authorList>
            <person name="Ehlers B."/>
            <person name="Leendertz F.H."/>
        </authorList>
    </citation>
    <scope>NUCLEOTIDE SEQUENCE [LARGE SCALE GENOMIC DNA]</scope>
    <source>
        <strain evidence="2 3">DSM 16848</strain>
    </source>
</reference>
<accession>A0A286EG25</accession>
<dbReference type="Proteomes" id="UP000219669">
    <property type="component" value="Unassembled WGS sequence"/>
</dbReference>
<dbReference type="RefSeq" id="WP_097114810.1">
    <property type="nucleotide sequence ID" value="NZ_CP083931.1"/>
</dbReference>
<protein>
    <submittedName>
        <fullName evidence="2">Tfp pilus assembly protein PilW</fullName>
    </submittedName>
</protein>
<evidence type="ECO:0000313" key="2">
    <source>
        <dbReference type="EMBL" id="SOD69764.1"/>
    </source>
</evidence>
<keyword evidence="1" id="KW-0812">Transmembrane</keyword>
<evidence type="ECO:0000256" key="1">
    <source>
        <dbReference type="SAM" id="Phobius"/>
    </source>
</evidence>
<dbReference type="EMBL" id="OCNF01000018">
    <property type="protein sequence ID" value="SOD69764.1"/>
    <property type="molecule type" value="Genomic_DNA"/>
</dbReference>
<sequence>MKHNKNRRMAHHIPQHIKGFTLIEFLVASMLAMIVIVAASSTYMITRKLNHSAQERISVQQDIRNASVQMARDARMAGAFGCFNTGDNKVLDKGAFKLEAKDASAKGLVLIDSSIPDGLGVRRIKAKDLKGLSGLDTASSSDGLLFIYGQSATAAEATLLNLAVYNTDSTAKANITQLTRVNITDESDALKRTLNSKGDVVLSTCSTAVNVADVGAYSASNVSITSTAIRANEKQIGELSLSKLYASLYVLGDLNHSGLKWDDEKALLRYDLGADGKWQNPQLLATGIAGTDGMTLAFGYVDKTNACKELETSPTNSEHFSFVDSPDKSTIGNQLPALVQIRLKYYTNKRMKASDTVLANAQTRDYIINTTVRSGNTCANRLIL</sequence>
<dbReference type="AlphaFoldDB" id="A0A286EG25"/>
<feature type="transmembrane region" description="Helical" evidence="1">
    <location>
        <begin position="21"/>
        <end position="45"/>
    </location>
</feature>
<evidence type="ECO:0000313" key="3">
    <source>
        <dbReference type="Proteomes" id="UP000219669"/>
    </source>
</evidence>
<proteinExistence type="predicted"/>
<keyword evidence="1" id="KW-0472">Membrane</keyword>
<dbReference type="OrthoDB" id="5496259at2"/>
<keyword evidence="3" id="KW-1185">Reference proteome</keyword>
<name>A0A286EG25_9NEIS</name>
<keyword evidence="1" id="KW-1133">Transmembrane helix</keyword>
<organism evidence="2 3">
    <name type="scientific">Alysiella filiformis DSM 16848</name>
    <dbReference type="NCBI Taxonomy" id="1120981"/>
    <lineage>
        <taxon>Bacteria</taxon>
        <taxon>Pseudomonadati</taxon>
        <taxon>Pseudomonadota</taxon>
        <taxon>Betaproteobacteria</taxon>
        <taxon>Neisseriales</taxon>
        <taxon>Neisseriaceae</taxon>
        <taxon>Alysiella</taxon>
    </lineage>
</organism>
<dbReference type="Pfam" id="PF07963">
    <property type="entry name" value="N_methyl"/>
    <property type="match status" value="1"/>
</dbReference>